<dbReference type="InterPro" id="IPR028098">
    <property type="entry name" value="Glyco_trans_4-like_N"/>
</dbReference>
<dbReference type="Proteomes" id="UP000199648">
    <property type="component" value="Unassembled WGS sequence"/>
</dbReference>
<dbReference type="CDD" id="cd03801">
    <property type="entry name" value="GT4_PimA-like"/>
    <property type="match status" value="1"/>
</dbReference>
<sequence length="381" mass="42253">MVPNGLRILMTSDTVGGVWTYSVDLAESLCKAGAEVALATMGAPLSGPQWQQVKGIPRLQIYESLYRLEWMDDPWGDVAAAGRWLKTVQQRFRPDIVHLNGYAHASLDWQVPCIVVGHSCVLSWWQAVHGEPPPRRFEPYYRAVRHGLGSADRVVAPTRAMRNALQTHYGPLPGTCVIHNGHNPALFRSGRKRHVALSVGRLWDEAKNVGAVARAAEKLHWPLRVAGESRHPNGSHTRLPNVEFLGHLSPERLRPFYSESAVYAFPARYEPFGLSVLEAALSGCALLLGDIASQRELWDGAALFVRPDDKEAIQQGFFQLTRDGALRSRLATASRKRARRYSLEATTAAYANLYTELLGSRSREQTDLSACESPQTGGSRR</sequence>
<dbReference type="AlphaFoldDB" id="A0A1G5Q3D2"/>
<evidence type="ECO:0000313" key="3">
    <source>
        <dbReference type="EMBL" id="SCZ56187.1"/>
    </source>
</evidence>
<proteinExistence type="predicted"/>
<dbReference type="RefSeq" id="WP_092994179.1">
    <property type="nucleotide sequence ID" value="NZ_FMWD01000003.1"/>
</dbReference>
<dbReference type="SUPFAM" id="SSF53756">
    <property type="entry name" value="UDP-Glycosyltransferase/glycogen phosphorylase"/>
    <property type="match status" value="1"/>
</dbReference>
<dbReference type="STRING" id="415747.SAMN03097708_01297"/>
<keyword evidence="4" id="KW-1185">Reference proteome</keyword>
<evidence type="ECO:0000256" key="1">
    <source>
        <dbReference type="ARBA" id="ARBA00022679"/>
    </source>
</evidence>
<reference evidence="3 4" key="1">
    <citation type="submission" date="2016-10" db="EMBL/GenBank/DDBJ databases">
        <authorList>
            <person name="de Groot N.N."/>
        </authorList>
    </citation>
    <scope>NUCLEOTIDE SEQUENCE [LARGE SCALE GENOMIC DNA]</scope>
    <source>
        <strain evidence="3 4">HLD2</strain>
    </source>
</reference>
<evidence type="ECO:0000259" key="2">
    <source>
        <dbReference type="Pfam" id="PF13439"/>
    </source>
</evidence>
<keyword evidence="1 3" id="KW-0808">Transferase</keyword>
<organism evidence="3 4">
    <name type="scientific">Thiohalomonas denitrificans</name>
    <dbReference type="NCBI Taxonomy" id="415747"/>
    <lineage>
        <taxon>Bacteria</taxon>
        <taxon>Pseudomonadati</taxon>
        <taxon>Pseudomonadota</taxon>
        <taxon>Gammaproteobacteria</taxon>
        <taxon>Thiohalomonadales</taxon>
        <taxon>Thiohalomonadaceae</taxon>
        <taxon>Thiohalomonas</taxon>
    </lineage>
</organism>
<evidence type="ECO:0000313" key="4">
    <source>
        <dbReference type="Proteomes" id="UP000199648"/>
    </source>
</evidence>
<name>A0A1G5Q3D2_9GAMM</name>
<dbReference type="Pfam" id="PF13439">
    <property type="entry name" value="Glyco_transf_4"/>
    <property type="match status" value="1"/>
</dbReference>
<feature type="domain" description="Glycosyltransferase subfamily 4-like N-terminal" evidence="2">
    <location>
        <begin position="15"/>
        <end position="184"/>
    </location>
</feature>
<protein>
    <submittedName>
        <fullName evidence="3">Glycosyltransferase involved in cell wall bisynthesis</fullName>
    </submittedName>
</protein>
<dbReference type="EMBL" id="FMWD01000003">
    <property type="protein sequence ID" value="SCZ56187.1"/>
    <property type="molecule type" value="Genomic_DNA"/>
</dbReference>
<dbReference type="GO" id="GO:0009103">
    <property type="term" value="P:lipopolysaccharide biosynthetic process"/>
    <property type="evidence" value="ECO:0007669"/>
    <property type="project" value="TreeGrafter"/>
</dbReference>
<dbReference type="Pfam" id="PF13692">
    <property type="entry name" value="Glyco_trans_1_4"/>
    <property type="match status" value="1"/>
</dbReference>
<dbReference type="Gene3D" id="3.40.50.2000">
    <property type="entry name" value="Glycogen Phosphorylase B"/>
    <property type="match status" value="2"/>
</dbReference>
<dbReference type="PANTHER" id="PTHR46401">
    <property type="entry name" value="GLYCOSYLTRANSFERASE WBBK-RELATED"/>
    <property type="match status" value="1"/>
</dbReference>
<dbReference type="PANTHER" id="PTHR46401:SF2">
    <property type="entry name" value="GLYCOSYLTRANSFERASE WBBK-RELATED"/>
    <property type="match status" value="1"/>
</dbReference>
<accession>A0A1G5Q3D2</accession>
<gene>
    <name evidence="3" type="ORF">SAMN03097708_01297</name>
</gene>
<dbReference type="OrthoDB" id="9764577at2"/>
<dbReference type="GO" id="GO:0016757">
    <property type="term" value="F:glycosyltransferase activity"/>
    <property type="evidence" value="ECO:0007669"/>
    <property type="project" value="TreeGrafter"/>
</dbReference>